<comment type="caution">
    <text evidence="1">The sequence shown here is derived from an EMBL/GenBank/DDBJ whole genome shotgun (WGS) entry which is preliminary data.</text>
</comment>
<evidence type="ECO:0000313" key="1">
    <source>
        <dbReference type="EMBL" id="GHE51175.1"/>
    </source>
</evidence>
<dbReference type="AlphaFoldDB" id="A0A919DJG3"/>
<name>A0A919DJG3_9ACTN</name>
<dbReference type="Proteomes" id="UP000608024">
    <property type="component" value="Unassembled WGS sequence"/>
</dbReference>
<reference evidence="1" key="2">
    <citation type="submission" date="2020-09" db="EMBL/GenBank/DDBJ databases">
        <authorList>
            <person name="Sun Q."/>
            <person name="Ohkuma M."/>
        </authorList>
    </citation>
    <scope>NUCLEOTIDE SEQUENCE</scope>
    <source>
        <strain evidence="1">JCM 4784</strain>
    </source>
</reference>
<gene>
    <name evidence="1" type="ORF">GCM10018785_21140</name>
</gene>
<sequence length="67" mass="7042">MAETTVAAGAVTWLTEAGADVRGALAERDRGDLAPVLHTLTHVEVPVPARTARSRYAPQTTTEGART</sequence>
<dbReference type="EMBL" id="BNBT01000022">
    <property type="protein sequence ID" value="GHE51175.1"/>
    <property type="molecule type" value="Genomic_DNA"/>
</dbReference>
<keyword evidence="2" id="KW-1185">Reference proteome</keyword>
<accession>A0A919DJG3</accession>
<protein>
    <submittedName>
        <fullName evidence="1">Uncharacterized protein</fullName>
    </submittedName>
</protein>
<proteinExistence type="predicted"/>
<evidence type="ECO:0000313" key="2">
    <source>
        <dbReference type="Proteomes" id="UP000608024"/>
    </source>
</evidence>
<dbReference type="RefSeq" id="WP_190135614.1">
    <property type="nucleotide sequence ID" value="NZ_BNBT01000022.1"/>
</dbReference>
<organism evidence="1 2">
    <name type="scientific">Streptomyces longispororuber</name>
    <dbReference type="NCBI Taxonomy" id="68230"/>
    <lineage>
        <taxon>Bacteria</taxon>
        <taxon>Bacillati</taxon>
        <taxon>Actinomycetota</taxon>
        <taxon>Actinomycetes</taxon>
        <taxon>Kitasatosporales</taxon>
        <taxon>Streptomycetaceae</taxon>
        <taxon>Streptomyces</taxon>
    </lineage>
</organism>
<reference evidence="1" key="1">
    <citation type="journal article" date="2014" name="Int. J. Syst. Evol. Microbiol.">
        <title>Complete genome sequence of Corynebacterium casei LMG S-19264T (=DSM 44701T), isolated from a smear-ripened cheese.</title>
        <authorList>
            <consortium name="US DOE Joint Genome Institute (JGI-PGF)"/>
            <person name="Walter F."/>
            <person name="Albersmeier A."/>
            <person name="Kalinowski J."/>
            <person name="Ruckert C."/>
        </authorList>
    </citation>
    <scope>NUCLEOTIDE SEQUENCE</scope>
    <source>
        <strain evidence="1">JCM 4784</strain>
    </source>
</reference>